<feature type="region of interest" description="Disordered" evidence="3">
    <location>
        <begin position="1479"/>
        <end position="1499"/>
    </location>
</feature>
<evidence type="ECO:0008006" key="6">
    <source>
        <dbReference type="Google" id="ProtNLM"/>
    </source>
</evidence>
<gene>
    <name evidence="4" type="ORF">BCR41DRAFT_55850</name>
</gene>
<dbReference type="OrthoDB" id="185373at2759"/>
<dbReference type="STRING" id="64571.A0A1Y2GNS8"/>
<dbReference type="PROSITE" id="PS51375">
    <property type="entry name" value="PPR"/>
    <property type="match status" value="2"/>
</dbReference>
<feature type="region of interest" description="Disordered" evidence="3">
    <location>
        <begin position="1523"/>
        <end position="1569"/>
    </location>
</feature>
<dbReference type="GeneID" id="33572747"/>
<dbReference type="GO" id="GO:0031930">
    <property type="term" value="P:mitochondria-nucleus signaling pathway"/>
    <property type="evidence" value="ECO:0007669"/>
    <property type="project" value="TreeGrafter"/>
</dbReference>
<feature type="repeat" description="PPR" evidence="2">
    <location>
        <begin position="1127"/>
        <end position="1161"/>
    </location>
</feature>
<evidence type="ECO:0000256" key="3">
    <source>
        <dbReference type="SAM" id="MobiDB-lite"/>
    </source>
</evidence>
<evidence type="ECO:0000256" key="1">
    <source>
        <dbReference type="ARBA" id="ARBA00022737"/>
    </source>
</evidence>
<evidence type="ECO:0000313" key="5">
    <source>
        <dbReference type="Proteomes" id="UP000193648"/>
    </source>
</evidence>
<dbReference type="InterPro" id="IPR002885">
    <property type="entry name" value="PPR_rpt"/>
</dbReference>
<keyword evidence="5" id="KW-1185">Reference proteome</keyword>
<dbReference type="InParanoid" id="A0A1Y2GNS8"/>
<evidence type="ECO:0000313" key="4">
    <source>
        <dbReference type="EMBL" id="ORZ16770.1"/>
    </source>
</evidence>
<feature type="repeat" description="PPR" evidence="2">
    <location>
        <begin position="1285"/>
        <end position="1319"/>
    </location>
</feature>
<dbReference type="EMBL" id="MCFF01000017">
    <property type="protein sequence ID" value="ORZ16770.1"/>
    <property type="molecule type" value="Genomic_DNA"/>
</dbReference>
<sequence length="1645" mass="186553">MPLLSRVLRPATKRKSPIRKQGPSSTYLLSPFMSPKASTLHTYSDVSATRSRRSIGHCVPSSCHHLNQELMLHLRLSRLSRTPQSHFQKTHIATFSDLYPIFRLILESRSHVDQQSYQLRSKGSGATCLLQSNNNLRVKACRRSSTTFTLPKNSCQLISGRIYSRERNISSHTHTSHSLPLPSSATSIQYDSSFRKETRSIIQSGRNRSYTPCRSISHQHSMRTLEDVTDLRIPEEFLPIDSSHQIVIPPSPTTFKNWVVSQISCVRDLFQKQSYMQALVVIDKAKEHEYMKGFSTNPSLASNVTLRHLQDLHLVEYCCRLVCAHEATIGNIDIVETMTYLNSVCLEPIKKLQTRGMTDYRTTFQLSHDPLIDYTLAVLTRSWNRLFAERENENLPLQELSADQAALASTSLPFLKALIVRRLFPSSTSILEDPSAVNEPRANPRRATLEICLASNDRMSAMQCIWLWERRDREDWLCLWSQIETRQWLFTQFLQDNRPDWVIDLFRLASRATGRPQSWIQDLLDITSSLLPPESSFIGIRTLREILRLSEMDATAFSKKKQFYNLDSWKRPDQIRSWLSGLQELTLVFSSHKYSTEVHLWREIAMTGVLLNTLEKDDIARSINPMALMTDGLSNSLLQHHLTNSIPSPPLDPGVYSDSLTELLEEKSAIGTNTSTLGEDFALFKGFSHQNAVDAPLLLKQTIRDLMSHCQPDKTSTESILNTYKIFLHDIAHHAAFRLGNLGLLSQVMELRFQALYGDANWKKTIALVRTEGTKVVSRQHRAQGPHNLEMVAMDEVREFVTKHMGPTLAKICAFKTMASESSMKSWDGQLSDWVMAIANTSVTAGSMATIIKWKRPLEPGHHAFSCVLTSLLDSHELDLAASLYTHAYGPLHTCESKSLKSTLLTTGKLRMLIQALATSEKDPRHLEQAQWIFDRHLELESAQLESKNELSQCSSVDIHIVTELAGAWFRRAEFSKARHVMEIMWKQSIQPNMVFYNTLLKSLLDLTPQSRAGRRSMASGKQHGMRDLGRNMMVRQLIKSKNQDVSFPSLGSNYVRSELDDGWDLFQSVIHKALEAPSKNAIEPTVGLDAMSVVKNLISQSSPLSSFDEGRLDIGERTYKGEFRPDAYTFSILLGAFALRGEIEPMSELFVEMKQLKIEPDAVVCSILANAFAKKGDLKAVGRVTQEARNRNMDPGLYLTNMVLDSLVESGVSAQRLREALDSTIAGIQRLDTEMLDLDSEIEIPVHRPSNIHSLRGQQQGHNRNYDRGAMRSEQTVAVNHGIDGVTLTTLIKYHTRQNDLRSAQEILQLMFQAGYVPDTRAYILLLAASIRTRDIFSGLSTIRAMRTQTKEFPDAKAWKGLLRCALDLETSELFLVRKRQQQQQGQDTVPSWISGLLSNPDVTDSHVMHSRGQFLVFVLKELEVVLNEINRAQMDAAFDMSKIPVVIPTKRRVSPAADYLWKILTTSWISVGEDQNKNKDMSIDSRPKDGDQRILNPEVKGKNGLLRRLFNHLLREPNRTIKSDDVIQQSEGEGESDVETEVGKRNGNEQKQSSQGHNLREPRRHRRCCDNPDQHWYAGLTVESIESIEQRCEHAIWLVRLVEGSGIELGSQWKWSVVGRKIRALTGREPAAVKKQLNRHGYD</sequence>
<dbReference type="Proteomes" id="UP000193648">
    <property type="component" value="Unassembled WGS sequence"/>
</dbReference>
<dbReference type="RefSeq" id="XP_021881705.1">
    <property type="nucleotide sequence ID" value="XM_022030906.1"/>
</dbReference>
<protein>
    <recommendedName>
        <fullName evidence="6">Pentacotripeptide-repeat region of PRORP domain-containing protein</fullName>
    </recommendedName>
</protein>
<comment type="caution">
    <text evidence="4">The sequence shown here is derived from an EMBL/GenBank/DDBJ whole genome shotgun (WGS) entry which is preliminary data.</text>
</comment>
<name>A0A1Y2GNS8_9FUNG</name>
<proteinExistence type="predicted"/>
<dbReference type="PANTHER" id="PTHR47936">
    <property type="entry name" value="PPR_LONG DOMAIN-CONTAINING PROTEIN"/>
    <property type="match status" value="1"/>
</dbReference>
<dbReference type="Pfam" id="PF13812">
    <property type="entry name" value="PPR_3"/>
    <property type="match status" value="1"/>
</dbReference>
<dbReference type="Gene3D" id="1.25.40.10">
    <property type="entry name" value="Tetratricopeptide repeat domain"/>
    <property type="match status" value="3"/>
</dbReference>
<evidence type="ECO:0000256" key="2">
    <source>
        <dbReference type="PROSITE-ProRule" id="PRU00708"/>
    </source>
</evidence>
<dbReference type="PANTHER" id="PTHR47936:SF1">
    <property type="entry name" value="PENTATRICOPEPTIDE REPEAT-CONTAINING PROTEIN GUN1, CHLOROPLASTIC"/>
    <property type="match status" value="1"/>
</dbReference>
<accession>A0A1Y2GNS8</accession>
<organism evidence="4 5">
    <name type="scientific">Lobosporangium transversale</name>
    <dbReference type="NCBI Taxonomy" id="64571"/>
    <lineage>
        <taxon>Eukaryota</taxon>
        <taxon>Fungi</taxon>
        <taxon>Fungi incertae sedis</taxon>
        <taxon>Mucoromycota</taxon>
        <taxon>Mortierellomycotina</taxon>
        <taxon>Mortierellomycetes</taxon>
        <taxon>Mortierellales</taxon>
        <taxon>Mortierellaceae</taxon>
        <taxon>Lobosporangium</taxon>
    </lineage>
</organism>
<feature type="compositionally biased region" description="Basic and acidic residues" evidence="3">
    <location>
        <begin position="1479"/>
        <end position="1494"/>
    </location>
</feature>
<keyword evidence="1" id="KW-0677">Repeat</keyword>
<dbReference type="InterPro" id="IPR011990">
    <property type="entry name" value="TPR-like_helical_dom_sf"/>
</dbReference>
<reference evidence="4 5" key="1">
    <citation type="submission" date="2016-07" db="EMBL/GenBank/DDBJ databases">
        <title>Pervasive Adenine N6-methylation of Active Genes in Fungi.</title>
        <authorList>
            <consortium name="DOE Joint Genome Institute"/>
            <person name="Mondo S.J."/>
            <person name="Dannebaum R.O."/>
            <person name="Kuo R.C."/>
            <person name="Labutti K."/>
            <person name="Haridas S."/>
            <person name="Kuo A."/>
            <person name="Salamov A."/>
            <person name="Ahrendt S.R."/>
            <person name="Lipzen A."/>
            <person name="Sullivan W."/>
            <person name="Andreopoulos W.B."/>
            <person name="Clum A."/>
            <person name="Lindquist E."/>
            <person name="Daum C."/>
            <person name="Ramamoorthy G.K."/>
            <person name="Gryganskyi A."/>
            <person name="Culley D."/>
            <person name="Magnuson J.K."/>
            <person name="James T.Y."/>
            <person name="O'Malley M.A."/>
            <person name="Stajich J.E."/>
            <person name="Spatafora J.W."/>
            <person name="Visel A."/>
            <person name="Grigoriev I.V."/>
        </authorList>
    </citation>
    <scope>NUCLEOTIDE SEQUENCE [LARGE SCALE GENOMIC DNA]</scope>
    <source>
        <strain evidence="4 5">NRRL 3116</strain>
    </source>
</reference>